<name>Q2SDX5_HAHCH</name>
<organism evidence="1 2">
    <name type="scientific">Hahella chejuensis (strain KCTC 2396)</name>
    <dbReference type="NCBI Taxonomy" id="349521"/>
    <lineage>
        <taxon>Bacteria</taxon>
        <taxon>Pseudomonadati</taxon>
        <taxon>Pseudomonadota</taxon>
        <taxon>Gammaproteobacteria</taxon>
        <taxon>Oceanospirillales</taxon>
        <taxon>Hahellaceae</taxon>
        <taxon>Hahella</taxon>
    </lineage>
</organism>
<dbReference type="AlphaFoldDB" id="Q2SDX5"/>
<accession>Q2SDX5</accession>
<keyword evidence="2" id="KW-1185">Reference proteome</keyword>
<sequence length="31" mass="3398">MVKLTPISNMLNEILQIKAPILSADGGFFHV</sequence>
<proteinExistence type="predicted"/>
<dbReference type="KEGG" id="hch:HCH_04445"/>
<evidence type="ECO:0000313" key="1">
    <source>
        <dbReference type="EMBL" id="ABC31149.1"/>
    </source>
</evidence>
<gene>
    <name evidence="1" type="ordered locus">HCH_04445</name>
</gene>
<dbReference type="EMBL" id="CP000155">
    <property type="protein sequence ID" value="ABC31149.1"/>
    <property type="molecule type" value="Genomic_DNA"/>
</dbReference>
<protein>
    <submittedName>
        <fullName evidence="1">Uncharacterized protein</fullName>
    </submittedName>
</protein>
<reference evidence="1 2" key="1">
    <citation type="journal article" date="2005" name="Nucleic Acids Res.">
        <title>Genomic blueprint of Hahella chejuensis, a marine microbe producing an algicidal agent.</title>
        <authorList>
            <person name="Jeong H."/>
            <person name="Yim J.H."/>
            <person name="Lee C."/>
            <person name="Choi S.-H."/>
            <person name="Park Y.K."/>
            <person name="Yoon S.H."/>
            <person name="Hur C.-G."/>
            <person name="Kang H.-Y."/>
            <person name="Kim D."/>
            <person name="Lee H.H."/>
            <person name="Park K.H."/>
            <person name="Park S.-H."/>
            <person name="Park H.-S."/>
            <person name="Lee H.K."/>
            <person name="Oh T.K."/>
            <person name="Kim J.F."/>
        </authorList>
    </citation>
    <scope>NUCLEOTIDE SEQUENCE [LARGE SCALE GENOMIC DNA]</scope>
    <source>
        <strain evidence="1 2">KCTC 2396</strain>
    </source>
</reference>
<dbReference type="Proteomes" id="UP000000238">
    <property type="component" value="Chromosome"/>
</dbReference>
<evidence type="ECO:0000313" key="2">
    <source>
        <dbReference type="Proteomes" id="UP000000238"/>
    </source>
</evidence>
<dbReference type="HOGENOM" id="CLU_3396808_0_0_6"/>